<evidence type="ECO:0000256" key="2">
    <source>
        <dbReference type="SAM" id="Coils"/>
    </source>
</evidence>
<dbReference type="SUPFAM" id="SSF47473">
    <property type="entry name" value="EF-hand"/>
    <property type="match status" value="1"/>
</dbReference>
<dbReference type="InterPro" id="IPR018247">
    <property type="entry name" value="EF_Hand_1_Ca_BS"/>
</dbReference>
<dbReference type="InterPro" id="IPR011992">
    <property type="entry name" value="EF-hand-dom_pair"/>
</dbReference>
<evidence type="ECO:0000313" key="4">
    <source>
        <dbReference type="EMBL" id="KAK4019672.1"/>
    </source>
</evidence>
<dbReference type="Gene3D" id="1.10.238.10">
    <property type="entry name" value="EF-hand"/>
    <property type="match status" value="1"/>
</dbReference>
<protein>
    <recommendedName>
        <fullName evidence="3">EF-hand domain-containing protein</fullName>
    </recommendedName>
</protein>
<evidence type="ECO:0000256" key="1">
    <source>
        <dbReference type="ARBA" id="ARBA00022837"/>
    </source>
</evidence>
<proteinExistence type="predicted"/>
<accession>A0ABR0A3E4</accession>
<dbReference type="EMBL" id="JAOYFB010000036">
    <property type="protein sequence ID" value="KAK4019672.1"/>
    <property type="molecule type" value="Genomic_DNA"/>
</dbReference>
<dbReference type="InterPro" id="IPR002048">
    <property type="entry name" value="EF_hand_dom"/>
</dbReference>
<keyword evidence="1" id="KW-0106">Calcium</keyword>
<reference evidence="4 5" key="1">
    <citation type="journal article" date="2023" name="Nucleic Acids Res.">
        <title>The hologenome of Daphnia magna reveals possible DNA methylation and microbiome-mediated evolution of the host genome.</title>
        <authorList>
            <person name="Chaturvedi A."/>
            <person name="Li X."/>
            <person name="Dhandapani V."/>
            <person name="Marshall H."/>
            <person name="Kissane S."/>
            <person name="Cuenca-Cambronero M."/>
            <person name="Asole G."/>
            <person name="Calvet F."/>
            <person name="Ruiz-Romero M."/>
            <person name="Marangio P."/>
            <person name="Guigo R."/>
            <person name="Rago D."/>
            <person name="Mirbahai L."/>
            <person name="Eastwood N."/>
            <person name="Colbourne J.K."/>
            <person name="Zhou J."/>
            <person name="Mallon E."/>
            <person name="Orsini L."/>
        </authorList>
    </citation>
    <scope>NUCLEOTIDE SEQUENCE [LARGE SCALE GENOMIC DNA]</scope>
    <source>
        <strain evidence="4">LRV0_1</strain>
    </source>
</reference>
<evidence type="ECO:0000313" key="5">
    <source>
        <dbReference type="Proteomes" id="UP001234178"/>
    </source>
</evidence>
<dbReference type="PROSITE" id="PS50222">
    <property type="entry name" value="EF_HAND_2"/>
    <property type="match status" value="1"/>
</dbReference>
<keyword evidence="5" id="KW-1185">Reference proteome</keyword>
<dbReference type="SMART" id="SM00054">
    <property type="entry name" value="EFh"/>
    <property type="match status" value="1"/>
</dbReference>
<evidence type="ECO:0000259" key="3">
    <source>
        <dbReference type="PROSITE" id="PS50222"/>
    </source>
</evidence>
<feature type="coiled-coil region" evidence="2">
    <location>
        <begin position="188"/>
        <end position="311"/>
    </location>
</feature>
<dbReference type="PROSITE" id="PS00018">
    <property type="entry name" value="EF_HAND_1"/>
    <property type="match status" value="1"/>
</dbReference>
<dbReference type="Proteomes" id="UP001234178">
    <property type="component" value="Unassembled WGS sequence"/>
</dbReference>
<sequence length="422" mass="49554">MADETTDLRIRAQHLFAICDKEEKGSLISSRNRKELCFMSYLLRNFQVLVLRMQDEMPLDPEQLELVFDSLDADGNGYLTFDEFIHGFGIYIENDPSEVETIDTNTQEVKSRTSDGDEREDDENFMQLLDGLGGLTVFEDEKSVKLLWDHFRQDAPDAGFEFEKFLSSISDSIHTKEKEKLNMEVFIRTQQETREEELKRLYEEMERQIEEEKELVIRMERMKESQLKSDMREEIAKKDLLLTQLQMQEKELQEELSRLQENEATNKHDLTLLTKEKRSLETQLEIQTRNAEELRTALERLRRESVSERRQRAMSALQVAENIAVEREGLVEQLSLLRTINTRLTDENDLRDYGNSSIDTNDEPASIAREMEEAATLNSDNHLHFYSRLFDEEFAEHADNIDIMFDLPLRKEPDVTVSIKFL</sequence>
<feature type="domain" description="EF-hand" evidence="3">
    <location>
        <begin position="59"/>
        <end position="94"/>
    </location>
</feature>
<keyword evidence="2" id="KW-0175">Coiled coil</keyword>
<organism evidence="4 5">
    <name type="scientific">Daphnia magna</name>
    <dbReference type="NCBI Taxonomy" id="35525"/>
    <lineage>
        <taxon>Eukaryota</taxon>
        <taxon>Metazoa</taxon>
        <taxon>Ecdysozoa</taxon>
        <taxon>Arthropoda</taxon>
        <taxon>Crustacea</taxon>
        <taxon>Branchiopoda</taxon>
        <taxon>Diplostraca</taxon>
        <taxon>Cladocera</taxon>
        <taxon>Anomopoda</taxon>
        <taxon>Daphniidae</taxon>
        <taxon>Daphnia</taxon>
    </lineage>
</organism>
<name>A0ABR0A3E4_9CRUS</name>
<comment type="caution">
    <text evidence="4">The sequence shown here is derived from an EMBL/GenBank/DDBJ whole genome shotgun (WGS) entry which is preliminary data.</text>
</comment>
<gene>
    <name evidence="4" type="ORF">OUZ56_001685</name>
</gene>